<gene>
    <name evidence="1" type="ORF">AZH43_07945</name>
</gene>
<dbReference type="SUPFAM" id="SSF54427">
    <property type="entry name" value="NTF2-like"/>
    <property type="match status" value="1"/>
</dbReference>
<protein>
    <recommendedName>
        <fullName evidence="3">Ester cyclase</fullName>
    </recommendedName>
</protein>
<dbReference type="InterPro" id="IPR032710">
    <property type="entry name" value="NTF2-like_dom_sf"/>
</dbReference>
<evidence type="ECO:0000313" key="1">
    <source>
        <dbReference type="EMBL" id="KYQ72779.1"/>
    </source>
</evidence>
<dbReference type="InterPro" id="IPR009959">
    <property type="entry name" value="Cyclase_SnoaL-like"/>
</dbReference>
<dbReference type="Pfam" id="PF07366">
    <property type="entry name" value="SnoaL"/>
    <property type="match status" value="1"/>
</dbReference>
<sequence length="173" mass="19938">MLDQKLKDFREKLVLDHFADEVKQDFDAVLSTFPHPHYELIATGAVHDGRDDVLNYHRTSRKAFPDQRHELIAMRHADDAVICEFWLLGTHKGYLGSVPPTGNAFRVRMCAFFIFEGEELVCERIYFDTLSLIKQLFKGFNLKSPKGILQFYKAASGLLRDMKDLSKVTQSKL</sequence>
<proteinExistence type="predicted"/>
<name>A0A151Y474_9GAMM</name>
<comment type="caution">
    <text evidence="1">The sequence shown here is derived from an EMBL/GenBank/DDBJ whole genome shotgun (WGS) entry which is preliminary data.</text>
</comment>
<evidence type="ECO:0000313" key="2">
    <source>
        <dbReference type="Proteomes" id="UP000076276"/>
    </source>
</evidence>
<reference evidence="1 2" key="1">
    <citation type="submission" date="2016-03" db="EMBL/GenBank/DDBJ databases">
        <title>Acinetobacter genomospecies 28 strain ANC 4149.</title>
        <authorList>
            <person name="Radolfova-Krizova L."/>
            <person name="Nemec A."/>
        </authorList>
    </citation>
    <scope>NUCLEOTIDE SEQUENCE [LARGE SCALE GENOMIC DNA]</scope>
    <source>
        <strain evidence="1 2">ANC 4149</strain>
    </source>
</reference>
<dbReference type="EMBL" id="LUAW01000013">
    <property type="protein sequence ID" value="KYQ72779.1"/>
    <property type="molecule type" value="Genomic_DNA"/>
</dbReference>
<accession>A0A151Y474</accession>
<keyword evidence="2" id="KW-1185">Reference proteome</keyword>
<dbReference type="Proteomes" id="UP000076276">
    <property type="component" value="Unassembled WGS sequence"/>
</dbReference>
<dbReference type="PANTHER" id="PTHR38436:SF1">
    <property type="entry name" value="ESTER CYCLASE"/>
    <property type="match status" value="1"/>
</dbReference>
<dbReference type="AlphaFoldDB" id="A0A151Y474"/>
<organism evidence="1 2">
    <name type="scientific">Acinetobacter pragensis</name>
    <dbReference type="NCBI Taxonomy" id="1806892"/>
    <lineage>
        <taxon>Bacteria</taxon>
        <taxon>Pseudomonadati</taxon>
        <taxon>Pseudomonadota</taxon>
        <taxon>Gammaproteobacteria</taxon>
        <taxon>Moraxellales</taxon>
        <taxon>Moraxellaceae</taxon>
        <taxon>Acinetobacter</taxon>
    </lineage>
</organism>
<dbReference type="PANTHER" id="PTHR38436">
    <property type="entry name" value="POLYKETIDE CYCLASE SNOAL-LIKE DOMAIN"/>
    <property type="match status" value="1"/>
</dbReference>
<evidence type="ECO:0008006" key="3">
    <source>
        <dbReference type="Google" id="ProtNLM"/>
    </source>
</evidence>
<dbReference type="Gene3D" id="3.10.450.50">
    <property type="match status" value="1"/>
</dbReference>
<dbReference type="OrthoDB" id="4539871at2"/>
<dbReference type="RefSeq" id="WP_067667120.1">
    <property type="nucleotide sequence ID" value="NZ_CBCSIK010000008.1"/>
</dbReference>
<dbReference type="STRING" id="1806892.AZH43_07945"/>
<dbReference type="GO" id="GO:0030638">
    <property type="term" value="P:polyketide metabolic process"/>
    <property type="evidence" value="ECO:0007669"/>
    <property type="project" value="InterPro"/>
</dbReference>